<feature type="compositionally biased region" description="Polar residues" evidence="2">
    <location>
        <begin position="9"/>
        <end position="21"/>
    </location>
</feature>
<evidence type="ECO:0000256" key="2">
    <source>
        <dbReference type="SAM" id="MobiDB-lite"/>
    </source>
</evidence>
<dbReference type="PANTHER" id="PTHR35164">
    <property type="entry name" value="EXPRESSED PROTEIN"/>
    <property type="match status" value="1"/>
</dbReference>
<protein>
    <submittedName>
        <fullName evidence="3">WEB family protein</fullName>
    </submittedName>
</protein>
<organism evidence="3 4">
    <name type="scientific">Cardamine amara subsp. amara</name>
    <dbReference type="NCBI Taxonomy" id="228776"/>
    <lineage>
        <taxon>Eukaryota</taxon>
        <taxon>Viridiplantae</taxon>
        <taxon>Streptophyta</taxon>
        <taxon>Embryophyta</taxon>
        <taxon>Tracheophyta</taxon>
        <taxon>Spermatophyta</taxon>
        <taxon>Magnoliopsida</taxon>
        <taxon>eudicotyledons</taxon>
        <taxon>Gunneridae</taxon>
        <taxon>Pentapetalae</taxon>
        <taxon>rosids</taxon>
        <taxon>malvids</taxon>
        <taxon>Brassicales</taxon>
        <taxon>Brassicaceae</taxon>
        <taxon>Cardamineae</taxon>
        <taxon>Cardamine</taxon>
    </lineage>
</organism>
<keyword evidence="4" id="KW-1185">Reference proteome</keyword>
<dbReference type="EMBL" id="JBANAX010000877">
    <property type="protein sequence ID" value="KAL1190356.1"/>
    <property type="molecule type" value="Genomic_DNA"/>
</dbReference>
<dbReference type="PANTHER" id="PTHR35164:SF9">
    <property type="entry name" value="EXPRESSED PROTEIN"/>
    <property type="match status" value="1"/>
</dbReference>
<keyword evidence="1" id="KW-0175">Coiled coil</keyword>
<evidence type="ECO:0000313" key="4">
    <source>
        <dbReference type="Proteomes" id="UP001558713"/>
    </source>
</evidence>
<feature type="region of interest" description="Disordered" evidence="2">
    <location>
        <begin position="582"/>
        <end position="620"/>
    </location>
</feature>
<sequence length="620" mass="70470">MGEVDEKPSSNVASPRYSSNKVADIDTELSKMRTSLENRENEVVSLKAELLKKDVLIKNLEGEVEKSRESFKEQSRELEETKGLVEESKVEIASLKERIDTSYHSQDSSEEEEEDDSSVQDFDIESVKIEMESTKESLAQAQETAQASSLKISELLEEMKSVKDELKSATDAEMTSKKAMDDLALALKEVATDCSQTKEKLVIAETELEASRLESQQWKEKHEDVRKEAELLKNTSERLRIEAEESLLAWNGKESVFVSCIKRGEDEKNSLLDENNRLLEALVAAENLSKKAKEENHKVRDILKQAINEANVAKEAAGIARAENSNLKDALLDKEEELQFSLKEIERVKVNESMANDNVKKLKKLLSEVEVAMEEEKHRSLSRQDSLQKEVEVAEKKIEEKEKKENNKKEKKESKKEKKEHSEKKEDKEKKEQTHSSIDKKMIGKTCSFSIMKLAHNHNYHNYNHKHNKETVEEETKASNAGNHQDNNNNTDENSEGNSPGSDSYLFKGSIFDVAETPHAQTHHKRRSSCTFLEEVETINPEDLENLDGNHLEEGELNDKGAVARKKKAFIRRFGDLLVRRKSLSFSHKKESSTDSQDKQQPQTPTSPSPPLLPPQSPEP</sequence>
<feature type="compositionally biased region" description="Pro residues" evidence="2">
    <location>
        <begin position="605"/>
        <end position="620"/>
    </location>
</feature>
<feature type="compositionally biased region" description="Basic and acidic residues" evidence="2">
    <location>
        <begin position="64"/>
        <end position="101"/>
    </location>
</feature>
<name>A0ABD0Z8P0_CARAN</name>
<feature type="compositionally biased region" description="Low complexity" evidence="2">
    <location>
        <begin position="478"/>
        <end position="498"/>
    </location>
</feature>
<proteinExistence type="predicted"/>
<comment type="caution">
    <text evidence="3">The sequence shown here is derived from an EMBL/GenBank/DDBJ whole genome shotgun (WGS) entry which is preliminary data.</text>
</comment>
<accession>A0ABD0Z8P0</accession>
<feature type="region of interest" description="Disordered" evidence="2">
    <location>
        <begin position="64"/>
        <end position="124"/>
    </location>
</feature>
<evidence type="ECO:0000313" key="3">
    <source>
        <dbReference type="EMBL" id="KAL1190356.1"/>
    </source>
</evidence>
<gene>
    <name evidence="3" type="ORF">V5N11_016739</name>
</gene>
<feature type="region of interest" description="Disordered" evidence="2">
    <location>
        <begin position="1"/>
        <end position="25"/>
    </location>
</feature>
<feature type="compositionally biased region" description="Acidic residues" evidence="2">
    <location>
        <begin position="108"/>
        <end position="124"/>
    </location>
</feature>
<dbReference type="AlphaFoldDB" id="A0ABD0Z8P0"/>
<evidence type="ECO:0000256" key="1">
    <source>
        <dbReference type="SAM" id="Coils"/>
    </source>
</evidence>
<feature type="region of interest" description="Disordered" evidence="2">
    <location>
        <begin position="397"/>
        <end position="439"/>
    </location>
</feature>
<reference evidence="3 4" key="1">
    <citation type="submission" date="2024-04" db="EMBL/GenBank/DDBJ databases">
        <title>Genome assembly C_amara_ONT_v2.</title>
        <authorList>
            <person name="Yant L."/>
            <person name="Moore C."/>
            <person name="Slenker M."/>
        </authorList>
    </citation>
    <scope>NUCLEOTIDE SEQUENCE [LARGE SCALE GENOMIC DNA]</scope>
    <source>
        <tissue evidence="3">Leaf</tissue>
    </source>
</reference>
<dbReference type="Proteomes" id="UP001558713">
    <property type="component" value="Unassembled WGS sequence"/>
</dbReference>
<feature type="region of interest" description="Disordered" evidence="2">
    <location>
        <begin position="468"/>
        <end position="506"/>
    </location>
</feature>
<feature type="compositionally biased region" description="Basic and acidic residues" evidence="2">
    <location>
        <begin position="588"/>
        <end position="598"/>
    </location>
</feature>
<feature type="coiled-coil region" evidence="1">
    <location>
        <begin position="124"/>
        <end position="172"/>
    </location>
</feature>